<accession>A0A6J6AXC1</accession>
<proteinExistence type="inferred from homology"/>
<evidence type="ECO:0000313" key="11">
    <source>
        <dbReference type="EMBL" id="CAB4531361.1"/>
    </source>
</evidence>
<evidence type="ECO:0000256" key="6">
    <source>
        <dbReference type="ARBA" id="ARBA00022832"/>
    </source>
</evidence>
<dbReference type="GO" id="GO:0005829">
    <property type="term" value="C:cytosol"/>
    <property type="evidence" value="ECO:0007669"/>
    <property type="project" value="TreeGrafter"/>
</dbReference>
<dbReference type="Gene3D" id="1.10.620.20">
    <property type="entry name" value="Ribonucleotide Reductase, subunit A"/>
    <property type="match status" value="1"/>
</dbReference>
<dbReference type="Pfam" id="PF03405">
    <property type="entry name" value="FA_desaturase_2"/>
    <property type="match status" value="1"/>
</dbReference>
<reference evidence="11" key="1">
    <citation type="submission" date="2020-05" db="EMBL/GenBank/DDBJ databases">
        <authorList>
            <person name="Chiriac C."/>
            <person name="Salcher M."/>
            <person name="Ghai R."/>
            <person name="Kavagutti S V."/>
        </authorList>
    </citation>
    <scope>NUCLEOTIDE SEQUENCE</scope>
</reference>
<keyword evidence="10" id="KW-0275">Fatty acid biosynthesis</keyword>
<evidence type="ECO:0000256" key="8">
    <source>
        <dbReference type="ARBA" id="ARBA00023004"/>
    </source>
</evidence>
<evidence type="ECO:0000256" key="5">
    <source>
        <dbReference type="ARBA" id="ARBA00022723"/>
    </source>
</evidence>
<organism evidence="11">
    <name type="scientific">freshwater metagenome</name>
    <dbReference type="NCBI Taxonomy" id="449393"/>
    <lineage>
        <taxon>unclassified sequences</taxon>
        <taxon>metagenomes</taxon>
        <taxon>ecological metagenomes</taxon>
    </lineage>
</organism>
<dbReference type="EMBL" id="CAEZSE010000030">
    <property type="protein sequence ID" value="CAB4531361.1"/>
    <property type="molecule type" value="Genomic_DNA"/>
</dbReference>
<evidence type="ECO:0000256" key="1">
    <source>
        <dbReference type="ARBA" id="ARBA00001954"/>
    </source>
</evidence>
<dbReference type="AlphaFoldDB" id="A0A6J6AXC1"/>
<evidence type="ECO:0000256" key="2">
    <source>
        <dbReference type="ARBA" id="ARBA00008749"/>
    </source>
</evidence>
<dbReference type="GO" id="GO:0006633">
    <property type="term" value="P:fatty acid biosynthetic process"/>
    <property type="evidence" value="ECO:0007669"/>
    <property type="project" value="UniProtKB-KW"/>
</dbReference>
<keyword evidence="6" id="KW-0276">Fatty acid metabolism</keyword>
<evidence type="ECO:0000256" key="4">
    <source>
        <dbReference type="ARBA" id="ARBA00022516"/>
    </source>
</evidence>
<sequence length="304" mass="34140">MDERGLLREIEPVAADLLNRHLGVAKEWFPHEMVPYSRGKDFVAGEQWKDSDTDFGAVSNEMSDAIRASLYVNLLTEDNLPYYFRDIDQLFGNDGAYGEWGRNWTAEEGRHSIVIRDYLTVTRALDPVALERARMQQVRGGQVPAPLDLYEALAYLSMQELATRIAHRNTGKAMADEVGQAIMSRVGNDENLHYLFYRDLATAAITVDPSNMVIGIERAVRTFAMPGTGITDFERLSREIARVGIYDLAIHHEQILVPVVLRHWKIADLTGLNSEAETAREALLKRIDRIGKVAGKLAADRVTA</sequence>
<dbReference type="GO" id="GO:0045300">
    <property type="term" value="F:stearoyl-[ACP] desaturase activity"/>
    <property type="evidence" value="ECO:0007669"/>
    <property type="project" value="InterPro"/>
</dbReference>
<dbReference type="InterPro" id="IPR012348">
    <property type="entry name" value="RNR-like"/>
</dbReference>
<name>A0A6J6AXC1_9ZZZZ</name>
<keyword evidence="5" id="KW-0479">Metal-binding</keyword>
<keyword evidence="9" id="KW-0443">Lipid metabolism</keyword>
<keyword evidence="8" id="KW-0408">Iron</keyword>
<dbReference type="SUPFAM" id="SSF47240">
    <property type="entry name" value="Ferritin-like"/>
    <property type="match status" value="1"/>
</dbReference>
<evidence type="ECO:0000256" key="9">
    <source>
        <dbReference type="ARBA" id="ARBA00023098"/>
    </source>
</evidence>
<keyword evidence="7" id="KW-0560">Oxidoreductase</keyword>
<dbReference type="InterPro" id="IPR005067">
    <property type="entry name" value="Fatty_acid_desaturase-2"/>
</dbReference>
<evidence type="ECO:0000256" key="7">
    <source>
        <dbReference type="ARBA" id="ARBA00023002"/>
    </source>
</evidence>
<dbReference type="InterPro" id="IPR009078">
    <property type="entry name" value="Ferritin-like_SF"/>
</dbReference>
<comment type="similarity">
    <text evidence="2">Belongs to the fatty acid desaturase type 2 family.</text>
</comment>
<gene>
    <name evidence="11" type="ORF">UFOPK1353_00304</name>
</gene>
<evidence type="ECO:0000256" key="3">
    <source>
        <dbReference type="ARBA" id="ARBA00011738"/>
    </source>
</evidence>
<dbReference type="GO" id="GO:0046872">
    <property type="term" value="F:metal ion binding"/>
    <property type="evidence" value="ECO:0007669"/>
    <property type="project" value="UniProtKB-KW"/>
</dbReference>
<comment type="cofactor">
    <cofactor evidence="1">
        <name>Fe(2+)</name>
        <dbReference type="ChEBI" id="CHEBI:29033"/>
    </cofactor>
</comment>
<dbReference type="PANTHER" id="PTHR31155:SF9">
    <property type="entry name" value="STEAROYL-[ACYL-CARRIER-PROTEIN] 9-DESATURASE 7, CHLOROPLASTIC"/>
    <property type="match status" value="1"/>
</dbReference>
<evidence type="ECO:0000256" key="10">
    <source>
        <dbReference type="ARBA" id="ARBA00023160"/>
    </source>
</evidence>
<protein>
    <submittedName>
        <fullName evidence="11">Unannotated protein</fullName>
    </submittedName>
</protein>
<dbReference type="PANTHER" id="PTHR31155">
    <property type="entry name" value="ACYL- ACYL-CARRIER-PROTEIN DESATURASE-RELATED"/>
    <property type="match status" value="1"/>
</dbReference>
<keyword evidence="4" id="KW-0444">Lipid biosynthesis</keyword>
<dbReference type="PIRSF" id="PIRSF000346">
    <property type="entry name" value="Dlt9_acylACP_des"/>
    <property type="match status" value="1"/>
</dbReference>
<comment type="subunit">
    <text evidence="3">Homodimer.</text>
</comment>